<dbReference type="PANTHER" id="PTHR45856">
    <property type="entry name" value="ALPHA/BETA-HYDROLASES SUPERFAMILY PROTEIN"/>
    <property type="match status" value="1"/>
</dbReference>
<keyword evidence="3" id="KW-0378">Hydrolase</keyword>
<evidence type="ECO:0000256" key="1">
    <source>
        <dbReference type="SAM" id="Phobius"/>
    </source>
</evidence>
<dbReference type="Pfam" id="PF01764">
    <property type="entry name" value="Lipase_3"/>
    <property type="match status" value="1"/>
</dbReference>
<dbReference type="InterPro" id="IPR029058">
    <property type="entry name" value="AB_hydrolase_fold"/>
</dbReference>
<feature type="transmembrane region" description="Helical" evidence="1">
    <location>
        <begin position="361"/>
        <end position="381"/>
    </location>
</feature>
<evidence type="ECO:0000259" key="2">
    <source>
        <dbReference type="Pfam" id="PF01764"/>
    </source>
</evidence>
<dbReference type="RefSeq" id="WP_377320363.1">
    <property type="nucleotide sequence ID" value="NZ_JBHSNF010000002.1"/>
</dbReference>
<dbReference type="EC" id="3.1.1.-" evidence="3"/>
<reference evidence="4" key="1">
    <citation type="journal article" date="2019" name="Int. J. Syst. Evol. Microbiol.">
        <title>The Global Catalogue of Microorganisms (GCM) 10K type strain sequencing project: providing services to taxonomists for standard genome sequencing and annotation.</title>
        <authorList>
            <consortium name="The Broad Institute Genomics Platform"/>
            <consortium name="The Broad Institute Genome Sequencing Center for Infectious Disease"/>
            <person name="Wu L."/>
            <person name="Ma J."/>
        </authorList>
    </citation>
    <scope>NUCLEOTIDE SEQUENCE [LARGE SCALE GENOMIC DNA]</scope>
    <source>
        <strain evidence="4">CGMCC 1.16619</strain>
    </source>
</reference>
<dbReference type="EMBL" id="JBHSNF010000002">
    <property type="protein sequence ID" value="MFC5526574.1"/>
    <property type="molecule type" value="Genomic_DNA"/>
</dbReference>
<dbReference type="InterPro" id="IPR002921">
    <property type="entry name" value="Fungal_lipase-type"/>
</dbReference>
<accession>A0ABW0QNP6</accession>
<protein>
    <submittedName>
        <fullName evidence="3">Lipase family protein</fullName>
        <ecNumber evidence="3">3.1.1.-</ecNumber>
    </submittedName>
</protein>
<dbReference type="Gene3D" id="3.40.50.1820">
    <property type="entry name" value="alpha/beta hydrolase"/>
    <property type="match status" value="1"/>
</dbReference>
<comment type="caution">
    <text evidence="3">The sequence shown here is derived from an EMBL/GenBank/DDBJ whole genome shotgun (WGS) entry which is preliminary data.</text>
</comment>
<evidence type="ECO:0000313" key="3">
    <source>
        <dbReference type="EMBL" id="MFC5526574.1"/>
    </source>
</evidence>
<feature type="domain" description="Fungal lipase-type" evidence="2">
    <location>
        <begin position="81"/>
        <end position="207"/>
    </location>
</feature>
<dbReference type="InterPro" id="IPR051218">
    <property type="entry name" value="Sec_MonoDiacylglyc_Lipase"/>
</dbReference>
<dbReference type="PANTHER" id="PTHR45856:SF11">
    <property type="entry name" value="FUNGAL LIPASE-LIKE DOMAIN-CONTAINING PROTEIN"/>
    <property type="match status" value="1"/>
</dbReference>
<organism evidence="3 4">
    <name type="scientific">Rhodanobacter ginsengisoli</name>
    <dbReference type="NCBI Taxonomy" id="418646"/>
    <lineage>
        <taxon>Bacteria</taxon>
        <taxon>Pseudomonadati</taxon>
        <taxon>Pseudomonadota</taxon>
        <taxon>Gammaproteobacteria</taxon>
        <taxon>Lysobacterales</taxon>
        <taxon>Rhodanobacteraceae</taxon>
        <taxon>Rhodanobacter</taxon>
    </lineage>
</organism>
<dbReference type="CDD" id="cd00519">
    <property type="entry name" value="Lipase_3"/>
    <property type="match status" value="1"/>
</dbReference>
<dbReference type="Proteomes" id="UP001596114">
    <property type="component" value="Unassembled WGS sequence"/>
</dbReference>
<keyword evidence="4" id="KW-1185">Reference proteome</keyword>
<dbReference type="GO" id="GO:0016787">
    <property type="term" value="F:hydrolase activity"/>
    <property type="evidence" value="ECO:0007669"/>
    <property type="project" value="UniProtKB-KW"/>
</dbReference>
<name>A0ABW0QNP6_9GAMM</name>
<proteinExistence type="predicted"/>
<gene>
    <name evidence="3" type="ORF">ACFPPA_12595</name>
</gene>
<keyword evidence="1" id="KW-0472">Membrane</keyword>
<keyword evidence="1" id="KW-0812">Transmembrane</keyword>
<evidence type="ECO:0000313" key="4">
    <source>
        <dbReference type="Proteomes" id="UP001596114"/>
    </source>
</evidence>
<keyword evidence="1" id="KW-1133">Transmembrane helix</keyword>
<sequence>MTTELSPAQSAEIAESAYALRLSTDMLDAAVAAPRARAAFDLMNGRRLTGTTGLGARALQQTTGFGYVAWGQGSRQGECLISVRGTFKTSAYDWITNARMAGCTGPSGFTVHAGFWAAAQSLLPQIRESLRGRTPSAIHVVGHSLGGAIATLIADSLSGAGSGMQLYTFGAPRAGVELHAEYLTHRLGAAQVHRAYHDTDPVPMVPIHPYSHVPYKANAYRMKGPGKLVSVGAHLMPEYIRSVGDAGWAALPVQPAGPGVLASAEAWLEEVASGAGPGVMLSATALRMILHALDWILSQIGKGIGLAVLGGATIIDSLAQLLYSGVLQSVRLAGMIRNLMVAALRFMGRTLATGVSITASFIQYVLGMLFRVISTVAVRALDALSR</sequence>
<dbReference type="SUPFAM" id="SSF53474">
    <property type="entry name" value="alpha/beta-Hydrolases"/>
    <property type="match status" value="1"/>
</dbReference>